<feature type="transmembrane region" description="Helical" evidence="1">
    <location>
        <begin position="95"/>
        <end position="113"/>
    </location>
</feature>
<keyword evidence="1" id="KW-0812">Transmembrane</keyword>
<proteinExistence type="predicted"/>
<comment type="caution">
    <text evidence="2">The sequence shown here is derived from an EMBL/GenBank/DDBJ whole genome shotgun (WGS) entry which is preliminary data.</text>
</comment>
<dbReference type="EMBL" id="CAJVCH010544118">
    <property type="protein sequence ID" value="CAG7827597.1"/>
    <property type="molecule type" value="Genomic_DNA"/>
</dbReference>
<gene>
    <name evidence="2" type="ORF">AFUS01_LOCUS37575</name>
</gene>
<reference evidence="2" key="1">
    <citation type="submission" date="2021-06" db="EMBL/GenBank/DDBJ databases">
        <authorList>
            <person name="Hodson N. C."/>
            <person name="Mongue J. A."/>
            <person name="Jaron S. K."/>
        </authorList>
    </citation>
    <scope>NUCLEOTIDE SEQUENCE</scope>
</reference>
<name>A0A8J2L2G4_9HEXA</name>
<evidence type="ECO:0000313" key="2">
    <source>
        <dbReference type="EMBL" id="CAG7827597.1"/>
    </source>
</evidence>
<protein>
    <submittedName>
        <fullName evidence="2">Uncharacterized protein</fullName>
    </submittedName>
</protein>
<dbReference type="AlphaFoldDB" id="A0A8J2L2G4"/>
<evidence type="ECO:0000313" key="3">
    <source>
        <dbReference type="Proteomes" id="UP000708208"/>
    </source>
</evidence>
<sequence>FRLEQDGTLLYLNHYDWIPVAPSNYCFDGIQLFNSSDNPFHGKEGQLGFIVNYFPGSPRDATPYPILYATTFLSASVFLFLTFLVYALLWKDQKIQGWIVMSHSATMFFMYGFSGTTNVFEFLERSDDSTRTPLCIAFGMH</sequence>
<accession>A0A8J2L2G4</accession>
<keyword evidence="1" id="KW-1133">Transmembrane helix</keyword>
<feature type="transmembrane region" description="Helical" evidence="1">
    <location>
        <begin position="66"/>
        <end position="88"/>
    </location>
</feature>
<dbReference type="Proteomes" id="UP000708208">
    <property type="component" value="Unassembled WGS sequence"/>
</dbReference>
<keyword evidence="1" id="KW-0472">Membrane</keyword>
<organism evidence="2 3">
    <name type="scientific">Allacma fusca</name>
    <dbReference type="NCBI Taxonomy" id="39272"/>
    <lineage>
        <taxon>Eukaryota</taxon>
        <taxon>Metazoa</taxon>
        <taxon>Ecdysozoa</taxon>
        <taxon>Arthropoda</taxon>
        <taxon>Hexapoda</taxon>
        <taxon>Collembola</taxon>
        <taxon>Symphypleona</taxon>
        <taxon>Sminthuridae</taxon>
        <taxon>Allacma</taxon>
    </lineage>
</organism>
<evidence type="ECO:0000256" key="1">
    <source>
        <dbReference type="SAM" id="Phobius"/>
    </source>
</evidence>
<feature type="non-terminal residue" evidence="2">
    <location>
        <position position="1"/>
    </location>
</feature>
<keyword evidence="3" id="KW-1185">Reference proteome</keyword>